<protein>
    <submittedName>
        <fullName evidence="2">Uncharacterized protein</fullName>
    </submittedName>
</protein>
<dbReference type="Proteomes" id="UP000298061">
    <property type="component" value="Unassembled WGS sequence"/>
</dbReference>
<accession>A0A4Z0A9N4</accession>
<dbReference type="EMBL" id="SFCI01000056">
    <property type="protein sequence ID" value="TFY83053.1"/>
    <property type="molecule type" value="Genomic_DNA"/>
</dbReference>
<dbReference type="GO" id="GO:0005737">
    <property type="term" value="C:cytoplasm"/>
    <property type="evidence" value="ECO:0007669"/>
    <property type="project" value="TreeGrafter"/>
</dbReference>
<dbReference type="AlphaFoldDB" id="A0A4Z0A9N4"/>
<evidence type="ECO:0000256" key="1">
    <source>
        <dbReference type="SAM" id="MobiDB-lite"/>
    </source>
</evidence>
<evidence type="ECO:0000313" key="3">
    <source>
        <dbReference type="Proteomes" id="UP000298061"/>
    </source>
</evidence>
<name>A0A4Z0A9N4_9AGAM</name>
<keyword evidence="3" id="KW-1185">Reference proteome</keyword>
<comment type="caution">
    <text evidence="2">The sequence shown here is derived from an EMBL/GenBank/DDBJ whole genome shotgun (WGS) entry which is preliminary data.</text>
</comment>
<feature type="region of interest" description="Disordered" evidence="1">
    <location>
        <begin position="349"/>
        <end position="387"/>
    </location>
</feature>
<proteinExistence type="predicted"/>
<organism evidence="2 3">
    <name type="scientific">Hericium alpestre</name>
    <dbReference type="NCBI Taxonomy" id="135208"/>
    <lineage>
        <taxon>Eukaryota</taxon>
        <taxon>Fungi</taxon>
        <taxon>Dikarya</taxon>
        <taxon>Basidiomycota</taxon>
        <taxon>Agaricomycotina</taxon>
        <taxon>Agaricomycetes</taxon>
        <taxon>Russulales</taxon>
        <taxon>Hericiaceae</taxon>
        <taxon>Hericium</taxon>
    </lineage>
</organism>
<dbReference type="GO" id="GO:0072354">
    <property type="term" value="F:histone H3T3 kinase activity"/>
    <property type="evidence" value="ECO:0007669"/>
    <property type="project" value="TreeGrafter"/>
</dbReference>
<dbReference type="GO" id="GO:0005634">
    <property type="term" value="C:nucleus"/>
    <property type="evidence" value="ECO:0007669"/>
    <property type="project" value="TreeGrafter"/>
</dbReference>
<dbReference type="OrthoDB" id="5327538at2759"/>
<dbReference type="GO" id="GO:0000278">
    <property type="term" value="P:mitotic cell cycle"/>
    <property type="evidence" value="ECO:0007669"/>
    <property type="project" value="TreeGrafter"/>
</dbReference>
<gene>
    <name evidence="2" type="ORF">EWM64_g949</name>
</gene>
<dbReference type="PANTHER" id="PTHR24419:SF18">
    <property type="entry name" value="SERINE_THREONINE-PROTEIN KINASE HASPIN"/>
    <property type="match status" value="1"/>
</dbReference>
<feature type="compositionally biased region" description="Basic residues" evidence="1">
    <location>
        <begin position="361"/>
        <end position="373"/>
    </location>
</feature>
<dbReference type="PANTHER" id="PTHR24419">
    <property type="entry name" value="INTERLEUKIN-1 RECEPTOR-ASSOCIATED KINASE"/>
    <property type="match status" value="1"/>
</dbReference>
<feature type="compositionally biased region" description="Pro residues" evidence="1">
    <location>
        <begin position="377"/>
        <end position="386"/>
    </location>
</feature>
<reference evidence="2 3" key="1">
    <citation type="submission" date="2019-02" db="EMBL/GenBank/DDBJ databases">
        <title>Genome sequencing of the rare red list fungi Hericium alpestre (H. flagellum).</title>
        <authorList>
            <person name="Buettner E."/>
            <person name="Kellner H."/>
        </authorList>
    </citation>
    <scope>NUCLEOTIDE SEQUENCE [LARGE SCALE GENOMIC DNA]</scope>
    <source>
        <strain evidence="2 3">DSM 108284</strain>
    </source>
</reference>
<sequence>MLGTRTKQVFSYGRRGNRIVNVSERCNTFNNENLSVKVPETQEPSTEPESSDREETPTPDTPPLRPVRRYRKRKIVSPTPTPSPSPKAVRAQKSSHPPQTPPSKPTSRAGRRLPLSTHSPNIPRSPFPAALKGKKISRVAVLKGTPLKQSAPPVVEFDVIVLDDKGRRVSQERRVSRTNVQVNPMRNASPKEMAAPDSDLANNIISVSDSEDEYVPPKRAKRRGTRAVPVIVSSEDEELLPPPRPSSSLTSTKPGAFASKTAPSAGARPLQHIPVLATISLSAIPDHRPARPIRPSHSQVEDVVPARPVRHSHSQIDVPAHPVHPHSQAKIVVPASPALKRFQHILARQPPVFSPPPPTRSKPHHLTPIRHGRPNFMRPPSPPSPTTPTDFDLSVDFAGLDISSSIGAKEHADPQPAHLLPLLTECGQDAPHDFSSFIKTFPYDPIVRSSEDVFDEPPRAEIAFQKIGEASYSEVFGIGDVVLKVIPIRDEGPKPTSNGFADAETPAPSDAKDILKEMVVTEAVGAVCGGFVKLLRTYVVRGKYPSLLLSLWDEYDERKGSESIRPSGLNLPYRLEYC</sequence>
<dbReference type="GO" id="GO:0035556">
    <property type="term" value="P:intracellular signal transduction"/>
    <property type="evidence" value="ECO:0007669"/>
    <property type="project" value="TreeGrafter"/>
</dbReference>
<dbReference type="Gene3D" id="3.30.200.20">
    <property type="entry name" value="Phosphorylase Kinase, domain 1"/>
    <property type="match status" value="1"/>
</dbReference>
<feature type="region of interest" description="Disordered" evidence="1">
    <location>
        <begin position="31"/>
        <end position="129"/>
    </location>
</feature>
<evidence type="ECO:0000313" key="2">
    <source>
        <dbReference type="EMBL" id="TFY83053.1"/>
    </source>
</evidence>
<feature type="region of interest" description="Disordered" evidence="1">
    <location>
        <begin position="233"/>
        <end position="266"/>
    </location>
</feature>
<feature type="compositionally biased region" description="Basic residues" evidence="1">
    <location>
        <begin position="66"/>
        <end position="75"/>
    </location>
</feature>
<dbReference type="STRING" id="135208.A0A4Z0A9N4"/>
<feature type="compositionally biased region" description="Low complexity" evidence="1">
    <location>
        <begin position="39"/>
        <end position="48"/>
    </location>
</feature>